<sequence>MAEKLITKTNEPARLIPHIKSRIFELRGVRVILSADLAELYGVSTKALNQQVSRNPEKFKDISFKLSKQEFKALRSQIVTSKGRGGTTHPPNAFTVRGAIMAATVLRSEKAVKMSQLIVDVFVDFASQVKASPRPPALPAVAGQSEPGHKALTDAVSGGGLKNHLNDLVDSILTKDDRQMVARETRETARRALAGLQEYLDKPGLANEKSRTEIARMIAEIRNIQSLGNKAQAEAEAIDLNTRLTELVVRLAAELGDTRELMQVVMQLLNANTTEK</sequence>
<dbReference type="InterPro" id="IPR018873">
    <property type="entry name" value="KilA-N_DNA-bd_domain"/>
</dbReference>
<evidence type="ECO:0000259" key="1">
    <source>
        <dbReference type="Pfam" id="PF10543"/>
    </source>
</evidence>
<dbReference type="Pfam" id="PF10543">
    <property type="entry name" value="ORF6N"/>
    <property type="match status" value="1"/>
</dbReference>
<dbReference type="Proteomes" id="UP000032233">
    <property type="component" value="Unassembled WGS sequence"/>
</dbReference>
<evidence type="ECO:0000313" key="2">
    <source>
        <dbReference type="EMBL" id="KIX11335.1"/>
    </source>
</evidence>
<accession>A0A0D2JPB9</accession>
<dbReference type="AlphaFoldDB" id="A0A0D2JPB9"/>
<dbReference type="EMBL" id="AZAC01000056">
    <property type="protein sequence ID" value="KIX11335.1"/>
    <property type="molecule type" value="Genomic_DNA"/>
</dbReference>
<keyword evidence="3" id="KW-1185">Reference proteome</keyword>
<dbReference type="OrthoDB" id="9816206at2"/>
<organism evidence="2 3">
    <name type="scientific">Dethiosulfatarculus sandiegensis</name>
    <dbReference type="NCBI Taxonomy" id="1429043"/>
    <lineage>
        <taxon>Bacteria</taxon>
        <taxon>Pseudomonadati</taxon>
        <taxon>Thermodesulfobacteriota</taxon>
        <taxon>Desulfarculia</taxon>
        <taxon>Desulfarculales</taxon>
        <taxon>Desulfarculaceae</taxon>
        <taxon>Dethiosulfatarculus</taxon>
    </lineage>
</organism>
<evidence type="ECO:0000313" key="3">
    <source>
        <dbReference type="Proteomes" id="UP000032233"/>
    </source>
</evidence>
<dbReference type="InParanoid" id="A0A0D2JPB9"/>
<reference evidence="2 3" key="1">
    <citation type="submission" date="2013-11" db="EMBL/GenBank/DDBJ databases">
        <title>Metagenomic analysis of a methanogenic consortium involved in long chain n-alkane degradation.</title>
        <authorList>
            <person name="Davidova I.A."/>
            <person name="Callaghan A.V."/>
            <person name="Wawrik B."/>
            <person name="Pruitt S."/>
            <person name="Marks C."/>
            <person name="Duncan K.E."/>
            <person name="Suflita J.M."/>
        </authorList>
    </citation>
    <scope>NUCLEOTIDE SEQUENCE [LARGE SCALE GENOMIC DNA]</scope>
    <source>
        <strain evidence="2 3">SPR</strain>
    </source>
</reference>
<protein>
    <recommendedName>
        <fullName evidence="1">KilA-N DNA-binding domain-containing protein</fullName>
    </recommendedName>
</protein>
<proteinExistence type="predicted"/>
<dbReference type="RefSeq" id="WP_052515489.1">
    <property type="nucleotide sequence ID" value="NZ_AZAC01000056.1"/>
</dbReference>
<comment type="caution">
    <text evidence="2">The sequence shown here is derived from an EMBL/GenBank/DDBJ whole genome shotgun (WGS) entry which is preliminary data.</text>
</comment>
<name>A0A0D2JPB9_9BACT</name>
<feature type="domain" description="KilA-N DNA-binding" evidence="1">
    <location>
        <begin position="22"/>
        <end position="105"/>
    </location>
</feature>
<gene>
    <name evidence="2" type="ORF">X474_23815</name>
</gene>
<dbReference type="STRING" id="1429043.X474_23815"/>